<dbReference type="AlphaFoldDB" id="A0A3B0U2D6"/>
<dbReference type="PANTHER" id="PTHR40112">
    <property type="entry name" value="H2HPP ISOMERASE"/>
    <property type="match status" value="1"/>
</dbReference>
<dbReference type="InterPro" id="IPR011051">
    <property type="entry name" value="RmlC_Cupin_sf"/>
</dbReference>
<organism evidence="2">
    <name type="scientific">hydrothermal vent metagenome</name>
    <dbReference type="NCBI Taxonomy" id="652676"/>
    <lineage>
        <taxon>unclassified sequences</taxon>
        <taxon>metagenomes</taxon>
        <taxon>ecological metagenomes</taxon>
    </lineage>
</organism>
<dbReference type="InterPro" id="IPR052535">
    <property type="entry name" value="Bacilysin_H2HPP_isomerase"/>
</dbReference>
<protein>
    <submittedName>
        <fullName evidence="2">Pectin degradation protein KdgF</fullName>
    </submittedName>
</protein>
<dbReference type="EMBL" id="UOEP01000088">
    <property type="protein sequence ID" value="VAW18589.1"/>
    <property type="molecule type" value="Genomic_DNA"/>
</dbReference>
<dbReference type="Gene3D" id="2.60.120.10">
    <property type="entry name" value="Jelly Rolls"/>
    <property type="match status" value="1"/>
</dbReference>
<proteinExistence type="predicted"/>
<dbReference type="InterPro" id="IPR014710">
    <property type="entry name" value="RmlC-like_jellyroll"/>
</dbReference>
<accession>A0A3B0U2D6</accession>
<name>A0A3B0U2D6_9ZZZZ</name>
<evidence type="ECO:0000313" key="2">
    <source>
        <dbReference type="EMBL" id="VAW18589.1"/>
    </source>
</evidence>
<dbReference type="CDD" id="cd02238">
    <property type="entry name" value="cupin_KdgF"/>
    <property type="match status" value="1"/>
</dbReference>
<dbReference type="InterPro" id="IPR013096">
    <property type="entry name" value="Cupin_2"/>
</dbReference>
<evidence type="ECO:0000259" key="1">
    <source>
        <dbReference type="Pfam" id="PF07883"/>
    </source>
</evidence>
<sequence>MITKQGSKGFKALIDGVRMKPLVWEAKTLLCEFHMEGGYGLPSHSHIYEQAGYLISGKLKFRIDNEWHDVVPGDSWCVPENVEHEVRVIEDSIAIEVFVPVREEYLPE</sequence>
<gene>
    <name evidence="2" type="ORF">MNBD_BACTEROID01-2258</name>
</gene>
<dbReference type="PANTHER" id="PTHR40112:SF1">
    <property type="entry name" value="H2HPP ISOMERASE"/>
    <property type="match status" value="1"/>
</dbReference>
<dbReference type="Pfam" id="PF07883">
    <property type="entry name" value="Cupin_2"/>
    <property type="match status" value="1"/>
</dbReference>
<reference evidence="2" key="1">
    <citation type="submission" date="2018-06" db="EMBL/GenBank/DDBJ databases">
        <authorList>
            <person name="Zhirakovskaya E."/>
        </authorList>
    </citation>
    <scope>NUCLEOTIDE SEQUENCE</scope>
</reference>
<feature type="domain" description="Cupin type-2" evidence="1">
    <location>
        <begin position="33"/>
        <end position="94"/>
    </location>
</feature>
<dbReference type="SUPFAM" id="SSF51182">
    <property type="entry name" value="RmlC-like cupins"/>
    <property type="match status" value="1"/>
</dbReference>